<evidence type="ECO:0000313" key="1">
    <source>
        <dbReference type="EMBL" id="KUN83749.1"/>
    </source>
</evidence>
<evidence type="ECO:0000313" key="2">
    <source>
        <dbReference type="Proteomes" id="UP000052982"/>
    </source>
</evidence>
<dbReference type="RefSeq" id="WP_055631748.1">
    <property type="nucleotide sequence ID" value="NZ_KQ948767.1"/>
</dbReference>
<dbReference type="Proteomes" id="UP000052982">
    <property type="component" value="Unassembled WGS sequence"/>
</dbReference>
<organism evidence="1 2">
    <name type="scientific">Streptomyces griseoruber</name>
    <dbReference type="NCBI Taxonomy" id="1943"/>
    <lineage>
        <taxon>Bacteria</taxon>
        <taxon>Bacillati</taxon>
        <taxon>Actinomycetota</taxon>
        <taxon>Actinomycetes</taxon>
        <taxon>Kitasatosporales</taxon>
        <taxon>Streptomycetaceae</taxon>
        <taxon>Streptomyces</taxon>
    </lineage>
</organism>
<evidence type="ECO:0008006" key="3">
    <source>
        <dbReference type="Google" id="ProtNLM"/>
    </source>
</evidence>
<gene>
    <name evidence="1" type="ORF">AQJ64_16635</name>
</gene>
<reference evidence="1 2" key="1">
    <citation type="submission" date="2015-10" db="EMBL/GenBank/DDBJ databases">
        <title>Draft genome sequence of Streptomyces griseoruber DSM 40281, type strain for the species Streptomyces griseoruber.</title>
        <authorList>
            <person name="Ruckert C."/>
            <person name="Winkler A."/>
            <person name="Kalinowski J."/>
            <person name="Kampfer P."/>
            <person name="Glaeser S."/>
        </authorList>
    </citation>
    <scope>NUCLEOTIDE SEQUENCE [LARGE SCALE GENOMIC DNA]</scope>
    <source>
        <strain evidence="1 2">DSM 40281</strain>
    </source>
</reference>
<keyword evidence="2" id="KW-1185">Reference proteome</keyword>
<dbReference type="InterPro" id="IPR012338">
    <property type="entry name" value="Beta-lactam/transpept-like"/>
</dbReference>
<accession>A0A101T198</accession>
<protein>
    <recommendedName>
        <fullName evidence="3">Beta-lactamase-related domain-containing protein</fullName>
    </recommendedName>
</protein>
<dbReference type="SUPFAM" id="SSF56601">
    <property type="entry name" value="beta-lactamase/transpeptidase-like"/>
    <property type="match status" value="1"/>
</dbReference>
<dbReference type="STRING" id="1943.AQJ64_16635"/>
<dbReference type="EMBL" id="LMWW01000020">
    <property type="protein sequence ID" value="KUN83749.1"/>
    <property type="molecule type" value="Genomic_DNA"/>
</dbReference>
<proteinExistence type="predicted"/>
<dbReference type="OrthoDB" id="3422781at2"/>
<comment type="caution">
    <text evidence="1">The sequence shown here is derived from an EMBL/GenBank/DDBJ whole genome shotgun (WGS) entry which is preliminary data.</text>
</comment>
<name>A0A101T198_9ACTN</name>
<sequence length="108" mass="11337">MSTTHKAVATASGYTSPRFSGIHDAFESNLRNGDDLGASVAVYHHGDLVVDLRGGARDTSGTPYPEDDLAFALPGSGVAFAFLTNRAVPDPTPHTRLWRLLSAVAAAL</sequence>
<dbReference type="Gene3D" id="3.40.710.10">
    <property type="entry name" value="DD-peptidase/beta-lactamase superfamily"/>
    <property type="match status" value="1"/>
</dbReference>
<dbReference type="AlphaFoldDB" id="A0A101T198"/>